<keyword evidence="9" id="KW-1185">Reference proteome</keyword>
<dbReference type="SMART" id="SM00345">
    <property type="entry name" value="HTH_GNTR"/>
    <property type="match status" value="1"/>
</dbReference>
<dbReference type="CDD" id="cd07377">
    <property type="entry name" value="WHTH_GntR"/>
    <property type="match status" value="1"/>
</dbReference>
<dbReference type="GO" id="GO:0015768">
    <property type="term" value="P:maltose transport"/>
    <property type="evidence" value="ECO:0007669"/>
    <property type="project" value="TreeGrafter"/>
</dbReference>
<accession>A0A2V5KMC8</accession>
<dbReference type="Pfam" id="PF01547">
    <property type="entry name" value="SBP_bac_1"/>
    <property type="match status" value="1"/>
</dbReference>
<dbReference type="AlphaFoldDB" id="A0A2V5KMC8"/>
<dbReference type="PANTHER" id="PTHR30061">
    <property type="entry name" value="MALTOSE-BINDING PERIPLASMIC PROTEIN"/>
    <property type="match status" value="1"/>
</dbReference>
<reference evidence="8 9" key="1">
    <citation type="submission" date="2018-05" db="EMBL/GenBank/DDBJ databases">
        <title>Paenibacillus flagellatus sp. nov., isolated from selenium mineral soil.</title>
        <authorList>
            <person name="Dai X."/>
        </authorList>
    </citation>
    <scope>NUCLEOTIDE SEQUENCE [LARGE SCALE GENOMIC DNA]</scope>
    <source>
        <strain evidence="8 9">DXL2</strain>
    </source>
</reference>
<dbReference type="Gene3D" id="3.40.190.10">
    <property type="entry name" value="Periplasmic binding protein-like II"/>
    <property type="match status" value="1"/>
</dbReference>
<evidence type="ECO:0000256" key="1">
    <source>
        <dbReference type="ARBA" id="ARBA00008520"/>
    </source>
</evidence>
<evidence type="ECO:0000256" key="2">
    <source>
        <dbReference type="ARBA" id="ARBA00022448"/>
    </source>
</evidence>
<organism evidence="8 9">
    <name type="scientific">Paenibacillus flagellatus</name>
    <dbReference type="NCBI Taxonomy" id="2211139"/>
    <lineage>
        <taxon>Bacteria</taxon>
        <taxon>Bacillati</taxon>
        <taxon>Bacillota</taxon>
        <taxon>Bacilli</taxon>
        <taxon>Bacillales</taxon>
        <taxon>Paenibacillaceae</taxon>
        <taxon>Paenibacillus</taxon>
    </lineage>
</organism>
<dbReference type="SUPFAM" id="SSF53850">
    <property type="entry name" value="Periplasmic binding protein-like II"/>
    <property type="match status" value="1"/>
</dbReference>
<dbReference type="Pfam" id="PF00392">
    <property type="entry name" value="GntR"/>
    <property type="match status" value="1"/>
</dbReference>
<dbReference type="SUPFAM" id="SSF46785">
    <property type="entry name" value="Winged helix' DNA-binding domain"/>
    <property type="match status" value="1"/>
</dbReference>
<dbReference type="GO" id="GO:1901982">
    <property type="term" value="F:maltose binding"/>
    <property type="evidence" value="ECO:0007669"/>
    <property type="project" value="TreeGrafter"/>
</dbReference>
<dbReference type="InterPro" id="IPR006059">
    <property type="entry name" value="SBP"/>
</dbReference>
<evidence type="ECO:0000259" key="7">
    <source>
        <dbReference type="PROSITE" id="PS50949"/>
    </source>
</evidence>
<evidence type="ECO:0000256" key="3">
    <source>
        <dbReference type="ARBA" id="ARBA00022729"/>
    </source>
</evidence>
<dbReference type="GO" id="GO:0003677">
    <property type="term" value="F:DNA binding"/>
    <property type="evidence" value="ECO:0007669"/>
    <property type="project" value="UniProtKB-KW"/>
</dbReference>
<evidence type="ECO:0000313" key="9">
    <source>
        <dbReference type="Proteomes" id="UP000247476"/>
    </source>
</evidence>
<feature type="domain" description="HTH gntR-type" evidence="7">
    <location>
        <begin position="9"/>
        <end position="77"/>
    </location>
</feature>
<dbReference type="OrthoDB" id="2374506at2"/>
<dbReference type="Proteomes" id="UP000247476">
    <property type="component" value="Unassembled WGS sequence"/>
</dbReference>
<comment type="caution">
    <text evidence="8">The sequence shown here is derived from an EMBL/GenBank/DDBJ whole genome shotgun (WGS) entry which is preliminary data.</text>
</comment>
<dbReference type="GO" id="GO:0042956">
    <property type="term" value="P:maltodextrin transmembrane transport"/>
    <property type="evidence" value="ECO:0007669"/>
    <property type="project" value="TreeGrafter"/>
</dbReference>
<sequence>MLRRRNLFQERYNHFLTELKNEILSGGLKPGEFILPENTLSEKYKISRVSVRKVLAQLVDEGLIEKIAGKGNRVKTPGDEVVRQTITMTWFSQSYEQDVLQSIIRRYEETHPYVKVELLILPAEQYATRLADMIEQGTGPDLFFLSDAHFRHLTELGKLDLFEPYRPDSLQPERDSYRKLFDLFTYGDKQPTVPIHFSPIVICYNKDMFEQAGITGEDPVRTWDDLLEVAHKCTKGSNEEGMVEQYGFCFSSAINRWPSFLLQNDGTVRSEDRKRSVFANERNVEALQFCNDLMYKHQVSPVYSHSSSYLAEHMFKKKRCAMILSTYYFMNEFRGMDLRWDVLPVPANRRKATLLIGGSLGINKYSDKIKVAQSFIDYMVGEEAQTMLKKAGCTIPVLRSVAEDNSLLDPNIHPDHYNSFIDALHHSYSLQELGMTNEIISIMYDELIALWANMETSETVCRRIEERINRKLEEQEGA</sequence>
<dbReference type="PROSITE" id="PS50949">
    <property type="entry name" value="HTH_GNTR"/>
    <property type="match status" value="1"/>
</dbReference>
<comment type="similarity">
    <text evidence="1">Belongs to the bacterial solute-binding protein 1 family.</text>
</comment>
<dbReference type="InterPro" id="IPR036388">
    <property type="entry name" value="WH-like_DNA-bd_sf"/>
</dbReference>
<keyword evidence="4" id="KW-0805">Transcription regulation</keyword>
<evidence type="ECO:0000313" key="8">
    <source>
        <dbReference type="EMBL" id="PYI52057.1"/>
    </source>
</evidence>
<evidence type="ECO:0000256" key="6">
    <source>
        <dbReference type="ARBA" id="ARBA00023163"/>
    </source>
</evidence>
<dbReference type="GO" id="GO:0003700">
    <property type="term" value="F:DNA-binding transcription factor activity"/>
    <property type="evidence" value="ECO:0007669"/>
    <property type="project" value="InterPro"/>
</dbReference>
<proteinExistence type="inferred from homology"/>
<keyword evidence="3" id="KW-0732">Signal</keyword>
<keyword evidence="5" id="KW-0238">DNA-binding</keyword>
<dbReference type="PRINTS" id="PR00035">
    <property type="entry name" value="HTHGNTR"/>
</dbReference>
<protein>
    <submittedName>
        <fullName evidence="8">ABC transporter substrate-binding protein</fullName>
    </submittedName>
</protein>
<dbReference type="InterPro" id="IPR000524">
    <property type="entry name" value="Tscrpt_reg_HTH_GntR"/>
</dbReference>
<dbReference type="EMBL" id="QJVJ01000010">
    <property type="protein sequence ID" value="PYI52057.1"/>
    <property type="molecule type" value="Genomic_DNA"/>
</dbReference>
<gene>
    <name evidence="8" type="ORF">DLM86_21465</name>
</gene>
<evidence type="ECO:0000256" key="4">
    <source>
        <dbReference type="ARBA" id="ARBA00023015"/>
    </source>
</evidence>
<name>A0A2V5KMC8_9BACL</name>
<keyword evidence="6" id="KW-0804">Transcription</keyword>
<dbReference type="PANTHER" id="PTHR30061:SF50">
    <property type="entry name" value="MALTOSE_MALTODEXTRIN-BINDING PERIPLASMIC PROTEIN"/>
    <property type="match status" value="1"/>
</dbReference>
<dbReference type="Gene3D" id="1.10.10.10">
    <property type="entry name" value="Winged helix-like DNA-binding domain superfamily/Winged helix DNA-binding domain"/>
    <property type="match status" value="1"/>
</dbReference>
<dbReference type="CDD" id="cd13585">
    <property type="entry name" value="PBP2_TMBP_like"/>
    <property type="match status" value="1"/>
</dbReference>
<keyword evidence="2" id="KW-0813">Transport</keyword>
<dbReference type="GO" id="GO:0055052">
    <property type="term" value="C:ATP-binding cassette (ABC) transporter complex, substrate-binding subunit-containing"/>
    <property type="evidence" value="ECO:0007669"/>
    <property type="project" value="TreeGrafter"/>
</dbReference>
<evidence type="ECO:0000256" key="5">
    <source>
        <dbReference type="ARBA" id="ARBA00023125"/>
    </source>
</evidence>
<dbReference type="InterPro" id="IPR036390">
    <property type="entry name" value="WH_DNA-bd_sf"/>
</dbReference>